<dbReference type="Proteomes" id="UP000076959">
    <property type="component" value="Unassembled WGS sequence"/>
</dbReference>
<evidence type="ECO:0000313" key="3">
    <source>
        <dbReference type="Proteomes" id="UP000076959"/>
    </source>
</evidence>
<protein>
    <submittedName>
        <fullName evidence="2">Uncharacterized protein</fullName>
    </submittedName>
</protein>
<dbReference type="AlphaFoldDB" id="A0A176YVV4"/>
<reference evidence="2 3" key="1">
    <citation type="submission" date="2016-03" db="EMBL/GenBank/DDBJ databases">
        <title>Draft Genome Sequence of the Strain BR 10245 (Bradyrhizobium sp.) isolated from nodules of Centrolobium paraense.</title>
        <authorList>
            <person name="Simoes-Araujo J.L.Sr."/>
            <person name="Barauna A.C."/>
            <person name="Silva K."/>
            <person name="Zilli J.E."/>
        </authorList>
    </citation>
    <scope>NUCLEOTIDE SEQUENCE [LARGE SCALE GENOMIC DNA]</scope>
    <source>
        <strain evidence="2 3">BR 10245</strain>
    </source>
</reference>
<evidence type="ECO:0000313" key="2">
    <source>
        <dbReference type="EMBL" id="OAF11828.1"/>
    </source>
</evidence>
<feature type="region of interest" description="Disordered" evidence="1">
    <location>
        <begin position="1"/>
        <end position="29"/>
    </location>
</feature>
<gene>
    <name evidence="2" type="ORF">AYJ54_08255</name>
</gene>
<evidence type="ECO:0000256" key="1">
    <source>
        <dbReference type="SAM" id="MobiDB-lite"/>
    </source>
</evidence>
<proteinExistence type="predicted"/>
<organism evidence="2 3">
    <name type="scientific">Bradyrhizobium centrolobii</name>
    <dbReference type="NCBI Taxonomy" id="1505087"/>
    <lineage>
        <taxon>Bacteria</taxon>
        <taxon>Pseudomonadati</taxon>
        <taxon>Pseudomonadota</taxon>
        <taxon>Alphaproteobacteria</taxon>
        <taxon>Hyphomicrobiales</taxon>
        <taxon>Nitrobacteraceae</taxon>
        <taxon>Bradyrhizobium</taxon>
    </lineage>
</organism>
<keyword evidence="3" id="KW-1185">Reference proteome</keyword>
<dbReference type="EMBL" id="LUUB01000045">
    <property type="protein sequence ID" value="OAF11828.1"/>
    <property type="molecule type" value="Genomic_DNA"/>
</dbReference>
<comment type="caution">
    <text evidence="2">The sequence shown here is derived from an EMBL/GenBank/DDBJ whole genome shotgun (WGS) entry which is preliminary data.</text>
</comment>
<name>A0A176YVV4_9BRAD</name>
<accession>A0A176YVV4</accession>
<sequence>MRHVVALVETRAQERPGAGGTRGPCCAKTPSATCRSREDLLTVKPPCNAGSRPTLSRPPHPDPRFVTIAIRSL</sequence>